<dbReference type="RefSeq" id="WP_189223490.1">
    <property type="nucleotide sequence ID" value="NZ_BMRG01000004.1"/>
</dbReference>
<dbReference type="InterPro" id="IPR011033">
    <property type="entry name" value="PRC_barrel-like_sf"/>
</dbReference>
<dbReference type="GO" id="GO:0030077">
    <property type="term" value="C:plasma membrane light-harvesting complex"/>
    <property type="evidence" value="ECO:0007669"/>
    <property type="project" value="InterPro"/>
</dbReference>
<proteinExistence type="predicted"/>
<reference evidence="2" key="1">
    <citation type="journal article" date="2014" name="Int. J. Syst. Evol. Microbiol.">
        <title>Complete genome sequence of Corynebacterium casei LMG S-19264T (=DSM 44701T), isolated from a smear-ripened cheese.</title>
        <authorList>
            <consortium name="US DOE Joint Genome Institute (JGI-PGF)"/>
            <person name="Walter F."/>
            <person name="Albersmeier A."/>
            <person name="Kalinowski J."/>
            <person name="Ruckert C."/>
        </authorList>
    </citation>
    <scope>NUCLEOTIDE SEQUENCE</scope>
    <source>
        <strain evidence="2">JCM 3313</strain>
    </source>
</reference>
<gene>
    <name evidence="2" type="ORF">GCM10010185_26010</name>
</gene>
<dbReference type="GO" id="GO:0019684">
    <property type="term" value="P:photosynthesis, light reaction"/>
    <property type="evidence" value="ECO:0007669"/>
    <property type="project" value="InterPro"/>
</dbReference>
<dbReference type="InterPro" id="IPR014747">
    <property type="entry name" value="Bac_photo_RC_H_C"/>
</dbReference>
<keyword evidence="3" id="KW-1185">Reference proteome</keyword>
<evidence type="ECO:0000256" key="1">
    <source>
        <dbReference type="SAM" id="MobiDB-lite"/>
    </source>
</evidence>
<reference evidence="2" key="2">
    <citation type="submission" date="2020-09" db="EMBL/GenBank/DDBJ databases">
        <authorList>
            <person name="Sun Q."/>
            <person name="Ohkuma M."/>
        </authorList>
    </citation>
    <scope>NUCLEOTIDE SEQUENCE</scope>
    <source>
        <strain evidence="2">JCM 3313</strain>
    </source>
</reference>
<name>A0A918ECU4_9PSEU</name>
<dbReference type="Gene3D" id="3.90.50.10">
    <property type="entry name" value="Photosynthetic Reaction Center, subunit H, domain 2"/>
    <property type="match status" value="1"/>
</dbReference>
<dbReference type="AlphaFoldDB" id="A0A918ECU4"/>
<sequence>MQAFPFAPWLWRDAVQLITQPEHDLPDDPGHERPDIGLIGYRVHAQDGPIGAVSEINARVPADCLLVDTDDRRVVLPVGTVHRVDHQRREVHVDRTRQQVVDSPEYDPDTFDSEEYRSKLGQYYADTYQHSPAR</sequence>
<dbReference type="SUPFAM" id="SSF50346">
    <property type="entry name" value="PRC-barrel domain"/>
    <property type="match status" value="1"/>
</dbReference>
<dbReference type="EMBL" id="BMRG01000004">
    <property type="protein sequence ID" value="GGP52694.1"/>
    <property type="molecule type" value="Genomic_DNA"/>
</dbReference>
<evidence type="ECO:0000313" key="3">
    <source>
        <dbReference type="Proteomes" id="UP000639606"/>
    </source>
</evidence>
<evidence type="ECO:0008006" key="4">
    <source>
        <dbReference type="Google" id="ProtNLM"/>
    </source>
</evidence>
<dbReference type="Proteomes" id="UP000639606">
    <property type="component" value="Unassembled WGS sequence"/>
</dbReference>
<accession>A0A918ECU4</accession>
<feature type="region of interest" description="Disordered" evidence="1">
    <location>
        <begin position="89"/>
        <end position="115"/>
    </location>
</feature>
<feature type="compositionally biased region" description="Acidic residues" evidence="1">
    <location>
        <begin position="104"/>
        <end position="113"/>
    </location>
</feature>
<comment type="caution">
    <text evidence="2">The sequence shown here is derived from an EMBL/GenBank/DDBJ whole genome shotgun (WGS) entry which is preliminary data.</text>
</comment>
<protein>
    <recommendedName>
        <fullName evidence="4">PRC-barrel domain protein</fullName>
    </recommendedName>
</protein>
<evidence type="ECO:0000313" key="2">
    <source>
        <dbReference type="EMBL" id="GGP52694.1"/>
    </source>
</evidence>
<organism evidence="2 3">
    <name type="scientific">Saccharothrix coeruleofusca</name>
    <dbReference type="NCBI Taxonomy" id="33919"/>
    <lineage>
        <taxon>Bacteria</taxon>
        <taxon>Bacillati</taxon>
        <taxon>Actinomycetota</taxon>
        <taxon>Actinomycetes</taxon>
        <taxon>Pseudonocardiales</taxon>
        <taxon>Pseudonocardiaceae</taxon>
        <taxon>Saccharothrix</taxon>
    </lineage>
</organism>